<proteinExistence type="predicted"/>
<name>A0A940SAD2_9PROT</name>
<evidence type="ECO:0000256" key="2">
    <source>
        <dbReference type="ARBA" id="ARBA00022679"/>
    </source>
</evidence>
<comment type="caution">
    <text evidence="3">The sequence shown here is derived from an EMBL/GenBank/DDBJ whole genome shotgun (WGS) entry which is preliminary data.</text>
</comment>
<keyword evidence="1" id="KW-0328">Glycosyltransferase</keyword>
<dbReference type="PANTHER" id="PTHR12526:SF510">
    <property type="entry name" value="D-INOSITOL 3-PHOSPHATE GLYCOSYLTRANSFERASE"/>
    <property type="match status" value="1"/>
</dbReference>
<evidence type="ECO:0000256" key="1">
    <source>
        <dbReference type="ARBA" id="ARBA00022676"/>
    </source>
</evidence>
<dbReference type="PANTHER" id="PTHR12526">
    <property type="entry name" value="GLYCOSYLTRANSFERASE"/>
    <property type="match status" value="1"/>
</dbReference>
<dbReference type="SUPFAM" id="SSF53756">
    <property type="entry name" value="UDP-Glycosyltransferase/glycogen phosphorylase"/>
    <property type="match status" value="1"/>
</dbReference>
<dbReference type="CDD" id="cd03801">
    <property type="entry name" value="GT4_PimA-like"/>
    <property type="match status" value="1"/>
</dbReference>
<dbReference type="RefSeq" id="WP_209377036.1">
    <property type="nucleotide sequence ID" value="NZ_JAGIZA010000031.1"/>
</dbReference>
<organism evidence="3 4">
    <name type="scientific">Roseomonas indoligenes</name>
    <dbReference type="NCBI Taxonomy" id="2820811"/>
    <lineage>
        <taxon>Bacteria</taxon>
        <taxon>Pseudomonadati</taxon>
        <taxon>Pseudomonadota</taxon>
        <taxon>Alphaproteobacteria</taxon>
        <taxon>Acetobacterales</taxon>
        <taxon>Roseomonadaceae</taxon>
        <taxon>Roseomonas</taxon>
    </lineage>
</organism>
<protein>
    <submittedName>
        <fullName evidence="3">Glycosyltransferase family 4 protein</fullName>
    </submittedName>
</protein>
<accession>A0A940SAD2</accession>
<dbReference type="GO" id="GO:0016757">
    <property type="term" value="F:glycosyltransferase activity"/>
    <property type="evidence" value="ECO:0007669"/>
    <property type="project" value="UniProtKB-KW"/>
</dbReference>
<evidence type="ECO:0000313" key="3">
    <source>
        <dbReference type="EMBL" id="MBP0496243.1"/>
    </source>
</evidence>
<reference evidence="3" key="1">
    <citation type="submission" date="2021-03" db="EMBL/GenBank/DDBJ databases">
        <authorList>
            <person name="So Y."/>
        </authorList>
    </citation>
    <scope>NUCLEOTIDE SEQUENCE</scope>
    <source>
        <strain evidence="3">SG15</strain>
    </source>
</reference>
<keyword evidence="2" id="KW-0808">Transferase</keyword>
<gene>
    <name evidence="3" type="ORF">J5Y10_25895</name>
</gene>
<dbReference type="Proteomes" id="UP000677537">
    <property type="component" value="Unassembled WGS sequence"/>
</dbReference>
<keyword evidence="4" id="KW-1185">Reference proteome</keyword>
<dbReference type="AlphaFoldDB" id="A0A940SAD2"/>
<dbReference type="EMBL" id="JAGIZA010000031">
    <property type="protein sequence ID" value="MBP0496243.1"/>
    <property type="molecule type" value="Genomic_DNA"/>
</dbReference>
<evidence type="ECO:0000313" key="4">
    <source>
        <dbReference type="Proteomes" id="UP000677537"/>
    </source>
</evidence>
<dbReference type="Gene3D" id="3.40.50.2000">
    <property type="entry name" value="Glycogen Phosphorylase B"/>
    <property type="match status" value="2"/>
</dbReference>
<dbReference type="Pfam" id="PF13692">
    <property type="entry name" value="Glyco_trans_1_4"/>
    <property type="match status" value="1"/>
</dbReference>
<sequence length="397" mass="42287">MSNDRNGGAGPADDRPGILFVSPVVNMKGGAERVLMQAMANPAIRPVLAVPGPGELAASAREKGIPVHFVRLGAVEKVRRKPTPLDLLRAARAALQCAVQIAAVARAENVAAVQTNGLKVHVAGALARVLTLGRIRLIPHVHDIPYTRLERAIWRGLAATSTRTIIVSPPCMPGPHPARVAIVMNACDKPPAPTARERPPTPPTIGFVGRFHAFKGVHLLLDWFHDMARENPDLRLLLRGRPSDESAAYWASLQPRIASLGDRCQIEGWRDADADAYEGIDILVVPSATPDPCPLVLIEAMAAAIPVIGTPVGGIPAIIGTGEAGRLVGSTSEFAAALRDLLRPETYGRASAAALEKARNSHSLGEFWARFNEEYRLAGVFDGHRGFSGVIAPRVPA</sequence>